<feature type="compositionally biased region" description="Polar residues" evidence="1">
    <location>
        <begin position="72"/>
        <end position="82"/>
    </location>
</feature>
<keyword evidence="3" id="KW-1185">Reference proteome</keyword>
<comment type="caution">
    <text evidence="2">The sequence shown here is derived from an EMBL/GenBank/DDBJ whole genome shotgun (WGS) entry which is preliminary data.</text>
</comment>
<sequence length="162" mass="17303">MQERQSGIMHKVPCRHWGTNATSDWAPIGAKSVLSSPPRWGQRIPVPCAHASSHPPLLLFAPLPPPAKKGNSEGTGAQTRQATGHRLVPKASSPPLLVGDSEFLCPAHMLHLTHPYCSSLPSHPRPKRGIAKVGRGNICYMYVHGALGTVVAPPLSPQLMNG</sequence>
<protein>
    <submittedName>
        <fullName evidence="2">Uncharacterized protein</fullName>
    </submittedName>
</protein>
<name>A0ABD2JA84_9BILA</name>
<evidence type="ECO:0000256" key="1">
    <source>
        <dbReference type="SAM" id="MobiDB-lite"/>
    </source>
</evidence>
<dbReference type="Proteomes" id="UP001620626">
    <property type="component" value="Unassembled WGS sequence"/>
</dbReference>
<organism evidence="2 3">
    <name type="scientific">Heterodera trifolii</name>
    <dbReference type="NCBI Taxonomy" id="157864"/>
    <lineage>
        <taxon>Eukaryota</taxon>
        <taxon>Metazoa</taxon>
        <taxon>Ecdysozoa</taxon>
        <taxon>Nematoda</taxon>
        <taxon>Chromadorea</taxon>
        <taxon>Rhabditida</taxon>
        <taxon>Tylenchina</taxon>
        <taxon>Tylenchomorpha</taxon>
        <taxon>Tylenchoidea</taxon>
        <taxon>Heteroderidae</taxon>
        <taxon>Heteroderinae</taxon>
        <taxon>Heterodera</taxon>
    </lineage>
</organism>
<evidence type="ECO:0000313" key="2">
    <source>
        <dbReference type="EMBL" id="KAL3087470.1"/>
    </source>
</evidence>
<feature type="region of interest" description="Disordered" evidence="1">
    <location>
        <begin position="64"/>
        <end position="83"/>
    </location>
</feature>
<accession>A0ABD2JA84</accession>
<evidence type="ECO:0000313" key="3">
    <source>
        <dbReference type="Proteomes" id="UP001620626"/>
    </source>
</evidence>
<proteinExistence type="predicted"/>
<dbReference type="EMBL" id="JBICBT010001020">
    <property type="protein sequence ID" value="KAL3087470.1"/>
    <property type="molecule type" value="Genomic_DNA"/>
</dbReference>
<dbReference type="AlphaFoldDB" id="A0ABD2JA84"/>
<reference evidence="2 3" key="1">
    <citation type="submission" date="2024-10" db="EMBL/GenBank/DDBJ databases">
        <authorList>
            <person name="Kim D."/>
        </authorList>
    </citation>
    <scope>NUCLEOTIDE SEQUENCE [LARGE SCALE GENOMIC DNA]</scope>
    <source>
        <strain evidence="2">BH-2024</strain>
    </source>
</reference>
<gene>
    <name evidence="2" type="ORF">niasHT_029240</name>
</gene>